<dbReference type="SUPFAM" id="SSF51445">
    <property type="entry name" value="(Trans)glycosidases"/>
    <property type="match status" value="1"/>
</dbReference>
<dbReference type="InterPro" id="IPR001360">
    <property type="entry name" value="Glyco_hydro_1"/>
</dbReference>
<evidence type="ECO:0000256" key="1">
    <source>
        <dbReference type="RuleBase" id="RU003690"/>
    </source>
</evidence>
<proteinExistence type="inferred from homology"/>
<dbReference type="Proteomes" id="UP000254545">
    <property type="component" value="Unassembled WGS sequence"/>
</dbReference>
<protein>
    <submittedName>
        <fullName evidence="2">6-phospho-beta-glucosidase</fullName>
        <ecNumber evidence="2">3.2.1.86</ecNumber>
    </submittedName>
</protein>
<name>A0A7H4MQ81_KLEVA</name>
<keyword evidence="2" id="KW-0326">Glycosidase</keyword>
<dbReference type="EC" id="3.2.1.86" evidence="2"/>
<dbReference type="PROSITE" id="PS00653">
    <property type="entry name" value="GLYCOSYL_HYDROL_F1_2"/>
    <property type="match status" value="1"/>
</dbReference>
<dbReference type="InterPro" id="IPR017853">
    <property type="entry name" value="GH"/>
</dbReference>
<keyword evidence="2" id="KW-0378">Hydrolase</keyword>
<dbReference type="GO" id="GO:0005829">
    <property type="term" value="C:cytosol"/>
    <property type="evidence" value="ECO:0007669"/>
    <property type="project" value="TreeGrafter"/>
</dbReference>
<dbReference type="AlphaFoldDB" id="A0A7H4MQ81"/>
<sequence length="200" mass="23032">MSGFKADFLWGGAVAAHQLEGGWQEGGKGISVADVMTAGAHGVPREITDGVVAGKNYPNHEAIDFYHRYPEDLALFAEMGFKCFRTSIAWTRIFPQGDELEPNEAGLQFYDDLFDECLKHGIEPVITLSHFEMPYHLVTEYGGWRNRKLIDFFVRFARVVFTRYQHKVKYWMTFNEINNQANFHEDFAPLHQLRFEIFAG</sequence>
<evidence type="ECO:0000313" key="2">
    <source>
        <dbReference type="EMBL" id="STS92481.1"/>
    </source>
</evidence>
<dbReference type="EMBL" id="UGKR01000003">
    <property type="protein sequence ID" value="STS92481.1"/>
    <property type="molecule type" value="Genomic_DNA"/>
</dbReference>
<dbReference type="Pfam" id="PF00232">
    <property type="entry name" value="Glyco_hydro_1"/>
    <property type="match status" value="1"/>
</dbReference>
<organism evidence="2 3">
    <name type="scientific">Klebsiella variicola</name>
    <dbReference type="NCBI Taxonomy" id="244366"/>
    <lineage>
        <taxon>Bacteria</taxon>
        <taxon>Pseudomonadati</taxon>
        <taxon>Pseudomonadota</taxon>
        <taxon>Gammaproteobacteria</taxon>
        <taxon>Enterobacterales</taxon>
        <taxon>Enterobacteriaceae</taxon>
        <taxon>Klebsiella/Raoultella group</taxon>
        <taxon>Klebsiella</taxon>
        <taxon>Klebsiella pneumoniae complex</taxon>
    </lineage>
</organism>
<reference evidence="2 3" key="1">
    <citation type="submission" date="2018-06" db="EMBL/GenBank/DDBJ databases">
        <authorList>
            <consortium name="Pathogen Informatics"/>
            <person name="Doyle S."/>
        </authorList>
    </citation>
    <scope>NUCLEOTIDE SEQUENCE [LARGE SCALE GENOMIC DNA]</scope>
    <source>
        <strain evidence="2 3">NCTC9177</strain>
    </source>
</reference>
<accession>A0A7H4MQ81</accession>
<comment type="caution">
    <text evidence="2">The sequence shown here is derived from an EMBL/GenBank/DDBJ whole genome shotgun (WGS) entry which is preliminary data.</text>
</comment>
<dbReference type="InterPro" id="IPR033132">
    <property type="entry name" value="GH_1_N_CS"/>
</dbReference>
<dbReference type="PANTHER" id="PTHR10353">
    <property type="entry name" value="GLYCOSYL HYDROLASE"/>
    <property type="match status" value="1"/>
</dbReference>
<gene>
    <name evidence="2" type="primary">bglA_3</name>
    <name evidence="2" type="ORF">NCTC9177_06421</name>
</gene>
<dbReference type="Gene3D" id="3.20.20.80">
    <property type="entry name" value="Glycosidases"/>
    <property type="match status" value="1"/>
</dbReference>
<comment type="similarity">
    <text evidence="1">Belongs to the glycosyl hydrolase 1 family.</text>
</comment>
<dbReference type="GO" id="GO:0016052">
    <property type="term" value="P:carbohydrate catabolic process"/>
    <property type="evidence" value="ECO:0007669"/>
    <property type="project" value="TreeGrafter"/>
</dbReference>
<dbReference type="PANTHER" id="PTHR10353:SF85">
    <property type="entry name" value="ARYL-PHOSPHO-BETA-D-GLUCOSIDASE BGLA"/>
    <property type="match status" value="1"/>
</dbReference>
<dbReference type="GO" id="GO:0008706">
    <property type="term" value="F:6-phospho-beta-glucosidase activity"/>
    <property type="evidence" value="ECO:0007669"/>
    <property type="project" value="UniProtKB-EC"/>
</dbReference>
<evidence type="ECO:0000313" key="3">
    <source>
        <dbReference type="Proteomes" id="UP000254545"/>
    </source>
</evidence>